<gene>
    <name evidence="16" type="ORF">CYY_005254</name>
</gene>
<dbReference type="Proteomes" id="UP000695562">
    <property type="component" value="Unassembled WGS sequence"/>
</dbReference>
<dbReference type="SUPFAM" id="SSF63380">
    <property type="entry name" value="Riboflavin synthase domain-like"/>
    <property type="match status" value="1"/>
</dbReference>
<feature type="domain" description="Flavodoxin-like" evidence="14">
    <location>
        <begin position="73"/>
        <end position="214"/>
    </location>
</feature>
<dbReference type="InterPro" id="IPR003097">
    <property type="entry name" value="CysJ-like_FAD-binding"/>
</dbReference>
<keyword evidence="9 13" id="KW-1133">Transmembrane helix</keyword>
<dbReference type="GO" id="GO:0005789">
    <property type="term" value="C:endoplasmic reticulum membrane"/>
    <property type="evidence" value="ECO:0007669"/>
    <property type="project" value="UniProtKB-SubCell"/>
</dbReference>
<proteinExistence type="inferred from homology"/>
<dbReference type="Gene3D" id="1.20.990.10">
    <property type="entry name" value="NADPH-cytochrome p450 Reductase, Chain A, domain 3"/>
    <property type="match status" value="1"/>
</dbReference>
<dbReference type="FunFam" id="3.40.50.80:FF:000001">
    <property type="entry name" value="NADPH--cytochrome P450 reductase 1"/>
    <property type="match status" value="1"/>
</dbReference>
<keyword evidence="4" id="KW-0288">FMN</keyword>
<keyword evidence="3" id="KW-0285">Flavoprotein</keyword>
<evidence type="ECO:0000256" key="6">
    <source>
        <dbReference type="ARBA" id="ARBA00022824"/>
    </source>
</evidence>
<keyword evidence="8 12" id="KW-0521">NADP</keyword>
<dbReference type="InterPro" id="IPR017938">
    <property type="entry name" value="Riboflavin_synthase-like_b-brl"/>
</dbReference>
<dbReference type="PROSITE" id="PS50902">
    <property type="entry name" value="FLAVODOXIN_LIKE"/>
    <property type="match status" value="1"/>
</dbReference>
<dbReference type="PRINTS" id="PR00371">
    <property type="entry name" value="FPNCR"/>
</dbReference>
<dbReference type="InterPro" id="IPR001433">
    <property type="entry name" value="OxRdtase_FAD/NAD-bd"/>
</dbReference>
<dbReference type="InterPro" id="IPR023208">
    <property type="entry name" value="P450R"/>
</dbReference>
<evidence type="ECO:0000256" key="7">
    <source>
        <dbReference type="ARBA" id="ARBA00022827"/>
    </source>
</evidence>
<dbReference type="InterPro" id="IPR001709">
    <property type="entry name" value="Flavoprot_Pyr_Nucl_cyt_Rdtase"/>
</dbReference>
<keyword evidence="10 12" id="KW-0560">Oxidoreductase</keyword>
<dbReference type="Pfam" id="PF00175">
    <property type="entry name" value="NAD_binding_1"/>
    <property type="match status" value="1"/>
</dbReference>
<comment type="cofactor">
    <cofactor evidence="1">
        <name>FMN</name>
        <dbReference type="ChEBI" id="CHEBI:58210"/>
    </cofactor>
</comment>
<dbReference type="InterPro" id="IPR001094">
    <property type="entry name" value="Flavdoxin-like"/>
</dbReference>
<comment type="subcellular location">
    <subcellularLocation>
        <location evidence="12">Endoplasmic reticulum membrane</location>
    </subcellularLocation>
</comment>
<evidence type="ECO:0000259" key="15">
    <source>
        <dbReference type="PROSITE" id="PS51384"/>
    </source>
</evidence>
<dbReference type="PANTHER" id="PTHR19384:SF17">
    <property type="entry name" value="NADPH--CYTOCHROME P450 REDUCTASE"/>
    <property type="match status" value="1"/>
</dbReference>
<evidence type="ECO:0000256" key="4">
    <source>
        <dbReference type="ARBA" id="ARBA00022643"/>
    </source>
</evidence>
<dbReference type="GO" id="GO:0005829">
    <property type="term" value="C:cytosol"/>
    <property type="evidence" value="ECO:0007669"/>
    <property type="project" value="TreeGrafter"/>
</dbReference>
<evidence type="ECO:0000256" key="9">
    <source>
        <dbReference type="ARBA" id="ARBA00022989"/>
    </source>
</evidence>
<evidence type="ECO:0000256" key="3">
    <source>
        <dbReference type="ARBA" id="ARBA00022630"/>
    </source>
</evidence>
<dbReference type="Gene3D" id="3.40.50.80">
    <property type="entry name" value="Nucleotide-binding domain of ferredoxin-NADP reductase (FNR) module"/>
    <property type="match status" value="1"/>
</dbReference>
<comment type="caution">
    <text evidence="16">The sequence shown here is derived from an EMBL/GenBank/DDBJ whole genome shotgun (WGS) entry which is preliminary data.</text>
</comment>
<dbReference type="Gene3D" id="2.40.30.10">
    <property type="entry name" value="Translation factors"/>
    <property type="match status" value="1"/>
</dbReference>
<keyword evidence="17" id="KW-1185">Reference proteome</keyword>
<dbReference type="EMBL" id="AJWJ01000204">
    <property type="protein sequence ID" value="KAF2073437.1"/>
    <property type="molecule type" value="Genomic_DNA"/>
</dbReference>
<evidence type="ECO:0000256" key="11">
    <source>
        <dbReference type="ARBA" id="ARBA00023136"/>
    </source>
</evidence>
<keyword evidence="11 12" id="KW-0472">Membrane</keyword>
<dbReference type="InterPro" id="IPR039261">
    <property type="entry name" value="FNR_nucleotide-bd"/>
</dbReference>
<dbReference type="GO" id="GO:0003958">
    <property type="term" value="F:NADPH-hemoprotein reductase activity"/>
    <property type="evidence" value="ECO:0007669"/>
    <property type="project" value="UniProtKB-EC"/>
</dbReference>
<dbReference type="Pfam" id="PF00667">
    <property type="entry name" value="FAD_binding_1"/>
    <property type="match status" value="1"/>
</dbReference>
<dbReference type="AlphaFoldDB" id="A0A8J4PUP7"/>
<dbReference type="InterPro" id="IPR029039">
    <property type="entry name" value="Flavoprotein-like_sf"/>
</dbReference>
<dbReference type="GO" id="GO:0010181">
    <property type="term" value="F:FMN binding"/>
    <property type="evidence" value="ECO:0007669"/>
    <property type="project" value="InterPro"/>
</dbReference>
<dbReference type="InterPro" id="IPR008254">
    <property type="entry name" value="Flavodoxin/NO_synth"/>
</dbReference>
<evidence type="ECO:0000313" key="17">
    <source>
        <dbReference type="Proteomes" id="UP000695562"/>
    </source>
</evidence>
<dbReference type="OrthoDB" id="1856718at2759"/>
<dbReference type="PRINTS" id="PR00369">
    <property type="entry name" value="FLAVODOXIN"/>
</dbReference>
<evidence type="ECO:0000256" key="12">
    <source>
        <dbReference type="PIRNR" id="PIRNR000208"/>
    </source>
</evidence>
<keyword evidence="7" id="KW-0274">FAD</keyword>
<protein>
    <recommendedName>
        <fullName evidence="12">NADPH--cytochrome P450 reductase</fullName>
        <ecNumber evidence="12">1.6.2.4</ecNumber>
    </recommendedName>
</protein>
<evidence type="ECO:0000256" key="2">
    <source>
        <dbReference type="ARBA" id="ARBA00001974"/>
    </source>
</evidence>
<dbReference type="PANTHER" id="PTHR19384">
    <property type="entry name" value="NITRIC OXIDE SYNTHASE-RELATED"/>
    <property type="match status" value="1"/>
</dbReference>
<evidence type="ECO:0000259" key="14">
    <source>
        <dbReference type="PROSITE" id="PS50902"/>
    </source>
</evidence>
<reference evidence="16" key="1">
    <citation type="submission" date="2020-01" db="EMBL/GenBank/DDBJ databases">
        <title>Development of genomics and gene disruption for Polysphondylium violaceum indicates a role for the polyketide synthase stlB in stalk morphogenesis.</title>
        <authorList>
            <person name="Narita B."/>
            <person name="Kawabe Y."/>
            <person name="Kin K."/>
            <person name="Saito T."/>
            <person name="Gibbs R."/>
            <person name="Kuspa A."/>
            <person name="Muzny D."/>
            <person name="Queller D."/>
            <person name="Richards S."/>
            <person name="Strassman J."/>
            <person name="Sucgang R."/>
            <person name="Worley K."/>
            <person name="Schaap P."/>
        </authorList>
    </citation>
    <scope>NUCLEOTIDE SEQUENCE</scope>
    <source>
        <strain evidence="16">QSvi11</strain>
    </source>
</reference>
<dbReference type="InterPro" id="IPR017927">
    <property type="entry name" value="FAD-bd_FR_type"/>
</dbReference>
<feature type="domain" description="FAD-binding FR-type" evidence="15">
    <location>
        <begin position="276"/>
        <end position="510"/>
    </location>
</feature>
<dbReference type="EC" id="1.6.2.4" evidence="12"/>
<comment type="catalytic activity">
    <reaction evidence="12">
        <text>2 oxidized [cytochrome P450] + NADPH = 2 reduced [cytochrome P450] + NADP(+) + H(+)</text>
        <dbReference type="Rhea" id="RHEA:24040"/>
        <dbReference type="Rhea" id="RHEA-COMP:14627"/>
        <dbReference type="Rhea" id="RHEA-COMP:14628"/>
        <dbReference type="ChEBI" id="CHEBI:15378"/>
        <dbReference type="ChEBI" id="CHEBI:55376"/>
        <dbReference type="ChEBI" id="CHEBI:57783"/>
        <dbReference type="ChEBI" id="CHEBI:58349"/>
        <dbReference type="ChEBI" id="CHEBI:60344"/>
        <dbReference type="EC" id="1.6.2.4"/>
    </reaction>
</comment>
<dbReference type="PROSITE" id="PS51384">
    <property type="entry name" value="FAD_FR"/>
    <property type="match status" value="1"/>
</dbReference>
<comment type="function">
    <text evidence="12">This enzyme is required for electron transfer from NADP to cytochrome P450.</text>
</comment>
<name>A0A8J4PUP7_9MYCE</name>
<comment type="cofactor">
    <cofactor evidence="2">
        <name>FAD</name>
        <dbReference type="ChEBI" id="CHEBI:57692"/>
    </cofactor>
</comment>
<dbReference type="Pfam" id="PF00258">
    <property type="entry name" value="Flavodoxin_1"/>
    <property type="match status" value="1"/>
</dbReference>
<evidence type="ECO:0000256" key="8">
    <source>
        <dbReference type="ARBA" id="ARBA00022857"/>
    </source>
</evidence>
<evidence type="ECO:0000256" key="5">
    <source>
        <dbReference type="ARBA" id="ARBA00022692"/>
    </source>
</evidence>
<keyword evidence="5 13" id="KW-0812">Transmembrane</keyword>
<evidence type="ECO:0000313" key="16">
    <source>
        <dbReference type="EMBL" id="KAF2073437.1"/>
    </source>
</evidence>
<dbReference type="Gene3D" id="3.40.50.360">
    <property type="match status" value="1"/>
</dbReference>
<dbReference type="FunFam" id="1.20.990.10:FF:000001">
    <property type="entry name" value="NADPH--cytochrome P450 reductase"/>
    <property type="match status" value="1"/>
</dbReference>
<dbReference type="GO" id="GO:0050660">
    <property type="term" value="F:flavin adenine dinucleotide binding"/>
    <property type="evidence" value="ECO:0007669"/>
    <property type="project" value="TreeGrafter"/>
</dbReference>
<dbReference type="SUPFAM" id="SSF52218">
    <property type="entry name" value="Flavoproteins"/>
    <property type="match status" value="1"/>
</dbReference>
<comment type="similarity">
    <text evidence="12">In the C-terminal section; belongs to the flavoprotein pyridine nucleotide cytochrome reductase family.</text>
</comment>
<dbReference type="InterPro" id="IPR023173">
    <property type="entry name" value="NADPH_Cyt_P450_Rdtase_alpha"/>
</dbReference>
<keyword evidence="6 12" id="KW-0256">Endoplasmic reticulum</keyword>
<evidence type="ECO:0000256" key="13">
    <source>
        <dbReference type="SAM" id="Phobius"/>
    </source>
</evidence>
<evidence type="ECO:0000256" key="10">
    <source>
        <dbReference type="ARBA" id="ARBA00023002"/>
    </source>
</evidence>
<accession>A0A8J4PUP7</accession>
<feature type="transmembrane region" description="Helical" evidence="13">
    <location>
        <begin position="15"/>
        <end position="35"/>
    </location>
</feature>
<dbReference type="PIRSF" id="PIRSF000208">
    <property type="entry name" value="P450R"/>
    <property type="match status" value="1"/>
</dbReference>
<dbReference type="SUPFAM" id="SSF52343">
    <property type="entry name" value="Ferredoxin reductase-like, C-terminal NADP-linked domain"/>
    <property type="match status" value="1"/>
</dbReference>
<evidence type="ECO:0000256" key="1">
    <source>
        <dbReference type="ARBA" id="ARBA00001917"/>
    </source>
</evidence>
<organism evidence="16 17">
    <name type="scientific">Polysphondylium violaceum</name>
    <dbReference type="NCBI Taxonomy" id="133409"/>
    <lineage>
        <taxon>Eukaryota</taxon>
        <taxon>Amoebozoa</taxon>
        <taxon>Evosea</taxon>
        <taxon>Eumycetozoa</taxon>
        <taxon>Dictyostelia</taxon>
        <taxon>Dictyosteliales</taxon>
        <taxon>Dictyosteliaceae</taxon>
        <taxon>Polysphondylium</taxon>
    </lineage>
</organism>
<sequence length="687" mass="77826">MELVFEYIEALESLILEYLPTIIVVAVIVGTYIFMNRPPPAARPPVKAAVKPTVSKVKAPKTTSNAPREKNGIKIFFGTQTRTAEDFSHILEKESKKIGIPCEVADLEGYDPEELKDESFVMFLVATHGEGDPTDNAKEFYLWLTSEDRVADLNGLPFTVFGLGNKTYEHYNSVARVMDKRLEDIGGKRVFERGEGDDDATLEEDFNHWKKKMWPVVCEYLGYELKATEEEKFVPRFRMINVDKDGRDIEESHVRIVSSNPVTKKSSDKKIIYDIKNPYLATVVENRELHGLESDRSCKHIEFDVGNNISYSTGDHLGIYPLNDSQLVQQLLQRLGVDGNHLFALVPRDKSGNIINASLGPMTLERAFTEHLDITNPPRKSVLKALSEYTADPSEKQRLLYLSSEDGNEEYNQFIKHDFRSIGEILSNFPGLKPPIGEFLELCPRLPARYYSISSSPNHKNGIISITSVVVNFHTPTQRFHNGVASTWLSNLKVGDKVPLFVRESHFRLPSQYYSSTTTTTTTTVTTTTTTTTPPPIIMVGPGTGLAPFRGFLQEIHHYQSSKSLEISESMLFFGCRSENVDYLYKQELVDYTDKGTLKDLTVAFSRQNSEKVYVQHKLLEHKEKVWNLLSQGAHFYVCGDARNMSKSVQQSLLSIIKEFGQKDENAAQKFIDDMSSSGRYLQDVWF</sequence>